<proteinExistence type="predicted"/>
<dbReference type="PANTHER" id="PTHR31511:SF12">
    <property type="entry name" value="RHO TERMINATION FACTOR N-TERMINAL DOMAIN-CONTAINING PROTEIN"/>
    <property type="match status" value="1"/>
</dbReference>
<evidence type="ECO:0000313" key="1">
    <source>
        <dbReference type="EMBL" id="KAJ8973271.1"/>
    </source>
</evidence>
<name>A0ABQ9J5Q9_9CUCU</name>
<dbReference type="SUPFAM" id="SSF56672">
    <property type="entry name" value="DNA/RNA polymerases"/>
    <property type="match status" value="1"/>
</dbReference>
<evidence type="ECO:0000313" key="2">
    <source>
        <dbReference type="Proteomes" id="UP001162164"/>
    </source>
</evidence>
<comment type="caution">
    <text evidence="1">The sequence shown here is derived from an EMBL/GenBank/DDBJ whole genome shotgun (WGS) entry which is preliminary data.</text>
</comment>
<dbReference type="PANTHER" id="PTHR31511">
    <property type="entry name" value="PROTEIN CBG23764"/>
    <property type="match status" value="1"/>
</dbReference>
<dbReference type="Proteomes" id="UP001162164">
    <property type="component" value="Unassembled WGS sequence"/>
</dbReference>
<sequence length="201" mass="23301">MLQKFPVEQCKLLYTDTDSLVYELQCNDAYEEVIRKDIDRFGTSDYPKDNLWNIPLVNKKVPGLMKDENNGKLMTHFFGVRSKQYTYKVEGGENVKKIKRCNQSNVKNPQDRKAYYIQLNAVYNLNCMMYTALNKQKIALNAFDDKRNILPGVHDTLPWGHYSIMQEIVFSSGVMRHFRESLVIACIAGKGRNEINVPSFD</sequence>
<keyword evidence="2" id="KW-1185">Reference proteome</keyword>
<evidence type="ECO:0008006" key="3">
    <source>
        <dbReference type="Google" id="ProtNLM"/>
    </source>
</evidence>
<protein>
    <recommendedName>
        <fullName evidence="3">DNA-directed DNA polymerase</fullName>
    </recommendedName>
</protein>
<dbReference type="InterPro" id="IPR023211">
    <property type="entry name" value="DNA_pol_palm_dom_sf"/>
</dbReference>
<dbReference type="Gene3D" id="3.90.1600.10">
    <property type="entry name" value="Palm domain of DNA polymerase"/>
    <property type="match status" value="1"/>
</dbReference>
<accession>A0ABQ9J5Q9</accession>
<gene>
    <name evidence="1" type="ORF">NQ317_005694</name>
</gene>
<organism evidence="1 2">
    <name type="scientific">Molorchus minor</name>
    <dbReference type="NCBI Taxonomy" id="1323400"/>
    <lineage>
        <taxon>Eukaryota</taxon>
        <taxon>Metazoa</taxon>
        <taxon>Ecdysozoa</taxon>
        <taxon>Arthropoda</taxon>
        <taxon>Hexapoda</taxon>
        <taxon>Insecta</taxon>
        <taxon>Pterygota</taxon>
        <taxon>Neoptera</taxon>
        <taxon>Endopterygota</taxon>
        <taxon>Coleoptera</taxon>
        <taxon>Polyphaga</taxon>
        <taxon>Cucujiformia</taxon>
        <taxon>Chrysomeloidea</taxon>
        <taxon>Cerambycidae</taxon>
        <taxon>Lamiinae</taxon>
        <taxon>Monochamini</taxon>
        <taxon>Molorchus</taxon>
    </lineage>
</organism>
<reference evidence="1" key="1">
    <citation type="journal article" date="2023" name="Insect Mol. Biol.">
        <title>Genome sequencing provides insights into the evolution of gene families encoding plant cell wall-degrading enzymes in longhorned beetles.</title>
        <authorList>
            <person name="Shin N.R."/>
            <person name="Okamura Y."/>
            <person name="Kirsch R."/>
            <person name="Pauchet Y."/>
        </authorList>
    </citation>
    <scope>NUCLEOTIDE SEQUENCE</scope>
    <source>
        <strain evidence="1">MMC_N1</strain>
    </source>
</reference>
<dbReference type="EMBL" id="JAPWTJ010001206">
    <property type="protein sequence ID" value="KAJ8973271.1"/>
    <property type="molecule type" value="Genomic_DNA"/>
</dbReference>
<dbReference type="InterPro" id="IPR043502">
    <property type="entry name" value="DNA/RNA_pol_sf"/>
</dbReference>